<name>A0A1M4MZ98_9RHOB</name>
<dbReference type="EMBL" id="FMJB01000050">
    <property type="protein sequence ID" value="SCM67881.1"/>
    <property type="molecule type" value="Genomic_DNA"/>
</dbReference>
<dbReference type="GO" id="GO:0016787">
    <property type="term" value="F:hydrolase activity"/>
    <property type="evidence" value="ECO:0007669"/>
    <property type="project" value="UniProtKB-KW"/>
</dbReference>
<sequence>MSWRKLAFKVIALAGLTAATGCAVIDRRASEREAMAEANTPPLGEFVELDDGRRVHAFVEGSGPDLVLIHGASGNLRDFTYSLVDRLTDRYRVIAFDRPGMGYTDRADPAYDTAANNGAEPVREQARMLQLAADKIGVADPVVLGHSFGGAVALAWGLERPQDTAALVVLSGASNPWPGGLGASYSVPNSSLGGRLAVPLVSALLSDKTLETMVDGVFTPQSAPAGYADYIGASLALRRDSLRANARQVTSLKPQLAQMVPLYSDLPMPVEILHGEADGTVPATIHAIPLSRQIPNANLVLLPGIGHMPHHVAQDDVEAAIDRAAARAGLHPTP</sequence>
<dbReference type="PANTHER" id="PTHR43194">
    <property type="entry name" value="HYDROLASE ALPHA/BETA FOLD FAMILY"/>
    <property type="match status" value="1"/>
</dbReference>
<protein>
    <submittedName>
        <fullName evidence="2">Alpha/beta hydrolase</fullName>
    </submittedName>
</protein>
<dbReference type="InterPro" id="IPR029058">
    <property type="entry name" value="AB_hydrolase_fold"/>
</dbReference>
<keyword evidence="2" id="KW-0378">Hydrolase</keyword>
<evidence type="ECO:0000313" key="3">
    <source>
        <dbReference type="Proteomes" id="UP000184085"/>
    </source>
</evidence>
<dbReference type="InterPro" id="IPR000073">
    <property type="entry name" value="AB_hydrolase_1"/>
</dbReference>
<dbReference type="PANTHER" id="PTHR43194:SF2">
    <property type="entry name" value="PEROXISOMAL MEMBRANE PROTEIN LPX1"/>
    <property type="match status" value="1"/>
</dbReference>
<dbReference type="PROSITE" id="PS51257">
    <property type="entry name" value="PROKAR_LIPOPROTEIN"/>
    <property type="match status" value="1"/>
</dbReference>
<evidence type="ECO:0000259" key="1">
    <source>
        <dbReference type="Pfam" id="PF12697"/>
    </source>
</evidence>
<dbReference type="Gene3D" id="3.40.50.1820">
    <property type="entry name" value="alpha/beta hydrolase"/>
    <property type="match status" value="1"/>
</dbReference>
<dbReference type="SUPFAM" id="SSF53474">
    <property type="entry name" value="alpha/beta-Hydrolases"/>
    <property type="match status" value="1"/>
</dbReference>
<evidence type="ECO:0000313" key="2">
    <source>
        <dbReference type="EMBL" id="SCM67881.1"/>
    </source>
</evidence>
<dbReference type="PRINTS" id="PR00111">
    <property type="entry name" value="ABHYDROLASE"/>
</dbReference>
<gene>
    <name evidence="2" type="ORF">KARMA_2087</name>
</gene>
<accession>A0A1M4MZ98</accession>
<dbReference type="Pfam" id="PF12697">
    <property type="entry name" value="Abhydrolase_6"/>
    <property type="match status" value="1"/>
</dbReference>
<dbReference type="Proteomes" id="UP000184085">
    <property type="component" value="Unassembled WGS sequence"/>
</dbReference>
<feature type="domain" description="AB hydrolase-1" evidence="1">
    <location>
        <begin position="66"/>
        <end position="319"/>
    </location>
</feature>
<dbReference type="InterPro" id="IPR050228">
    <property type="entry name" value="Carboxylesterase_BioH"/>
</dbReference>
<dbReference type="AlphaFoldDB" id="A0A1M4MZ98"/>
<proteinExistence type="predicted"/>
<reference evidence="3" key="1">
    <citation type="submission" date="2016-09" db="EMBL/GenBank/DDBJ databases">
        <authorList>
            <person name="Wibberg D."/>
        </authorList>
    </citation>
    <scope>NUCLEOTIDE SEQUENCE [LARGE SCALE GENOMIC DNA]</scope>
</reference>
<dbReference type="RefSeq" id="WP_245780462.1">
    <property type="nucleotide sequence ID" value="NZ_FMJB01000050.1"/>
</dbReference>
<organism evidence="2 3">
    <name type="scientific">Donghicola eburneus</name>
    <dbReference type="NCBI Taxonomy" id="393278"/>
    <lineage>
        <taxon>Bacteria</taxon>
        <taxon>Pseudomonadati</taxon>
        <taxon>Pseudomonadota</taxon>
        <taxon>Alphaproteobacteria</taxon>
        <taxon>Rhodobacterales</taxon>
        <taxon>Roseobacteraceae</taxon>
        <taxon>Donghicola</taxon>
    </lineage>
</organism>
<keyword evidence="3" id="KW-1185">Reference proteome</keyword>